<feature type="binding site" evidence="6">
    <location>
        <position position="235"/>
    </location>
    <ligand>
        <name>FAD</name>
        <dbReference type="ChEBI" id="CHEBI:57692"/>
    </ligand>
</feature>
<protein>
    <submittedName>
        <fullName evidence="10">Succinate dehydrogenase / fumarate reductase flavoprotein subunit</fullName>
    </submittedName>
</protein>
<evidence type="ECO:0000313" key="10">
    <source>
        <dbReference type="EMBL" id="SCL62811.1"/>
    </source>
</evidence>
<dbReference type="SUPFAM" id="SSF51905">
    <property type="entry name" value="FAD/NAD(P)-binding domain"/>
    <property type="match status" value="1"/>
</dbReference>
<organism evidence="10 11">
    <name type="scientific">Micromonospora yangpuensis</name>
    <dbReference type="NCBI Taxonomy" id="683228"/>
    <lineage>
        <taxon>Bacteria</taxon>
        <taxon>Bacillati</taxon>
        <taxon>Actinomycetota</taxon>
        <taxon>Actinomycetes</taxon>
        <taxon>Micromonosporales</taxon>
        <taxon>Micromonosporaceae</taxon>
        <taxon>Micromonospora</taxon>
    </lineage>
</organism>
<feature type="binding site" evidence="6">
    <location>
        <position position="422"/>
    </location>
    <ligand>
        <name>FAD</name>
        <dbReference type="ChEBI" id="CHEBI:57692"/>
    </ligand>
</feature>
<feature type="binding site" evidence="6">
    <location>
        <begin position="437"/>
        <end position="438"/>
    </location>
    <ligand>
        <name>FAD</name>
        <dbReference type="ChEBI" id="CHEBI:57692"/>
    </ligand>
</feature>
<accession>A0A1C6V8X9</accession>
<dbReference type="InterPro" id="IPR037099">
    <property type="entry name" value="Fum_R/Succ_DH_flav-like_C_sf"/>
</dbReference>
<feature type="binding site" evidence="6">
    <location>
        <begin position="45"/>
        <end position="60"/>
    </location>
    <ligand>
        <name>FAD</name>
        <dbReference type="ChEBI" id="CHEBI:57692"/>
    </ligand>
</feature>
<dbReference type="Gene3D" id="1.20.58.100">
    <property type="entry name" value="Fumarate reductase/succinate dehydrogenase flavoprotein-like, C-terminal domain"/>
    <property type="match status" value="1"/>
</dbReference>
<feature type="binding site" evidence="6">
    <location>
        <begin position="22"/>
        <end position="27"/>
    </location>
    <ligand>
        <name>FAD</name>
        <dbReference type="ChEBI" id="CHEBI:57692"/>
    </ligand>
</feature>
<feature type="coiled-coil region" evidence="7">
    <location>
        <begin position="506"/>
        <end position="533"/>
    </location>
</feature>
<dbReference type="Gene3D" id="3.90.700.10">
    <property type="entry name" value="Succinate dehydrogenase/fumarate reductase flavoprotein, catalytic domain"/>
    <property type="match status" value="1"/>
</dbReference>
<evidence type="ECO:0000256" key="6">
    <source>
        <dbReference type="PIRSR" id="PIRSR630664-51"/>
    </source>
</evidence>
<reference evidence="11" key="1">
    <citation type="submission" date="2016-06" db="EMBL/GenBank/DDBJ databases">
        <authorList>
            <person name="Varghese N."/>
            <person name="Submissions Spin"/>
        </authorList>
    </citation>
    <scope>NUCLEOTIDE SEQUENCE [LARGE SCALE GENOMIC DNA]</scope>
    <source>
        <strain evidence="11">DSM 45577</strain>
    </source>
</reference>
<feature type="binding site" evidence="6">
    <location>
        <position position="432"/>
    </location>
    <ligand>
        <name>substrate</name>
    </ligand>
</feature>
<keyword evidence="2 6" id="KW-0285">Flavoprotein</keyword>
<dbReference type="Proteomes" id="UP000198937">
    <property type="component" value="Unassembled WGS sequence"/>
</dbReference>
<sequence length="641" mass="70649">MTTTDTSTTRIERHHYDVVVIGAGGAGLRAAIEARLAGRKTAIISKSLFGKAHTVMAEGGAAAAMGNVNSRDSWQVHFRDTMRGGKFLNNFRMAELHAKESPQRIWELETYGALFDRTKDGKISQRNFGGHEYPRLAHVGDRTGLELIRTLQQKIVSLQQEDRRQFGSYDARIKVFSETTVTELLLDGDRIAGAFGYYRESGEFVLFEAPAVVLATGGVGRSYKVTSNSWEYTGDGHALALRAGATLINMEFLQFHPTGMVWPPSVKGILVTESVRGDGGVLKNSDGRRFMFDYVPDVFRKQYAETEQEADRWYTDPDNNRRPPELLPRDEVARAINSEVKAGRGTPAGGVFLDIASRRPAEEIRRRLPSMYHQFKELADVDITAEPMEVGPTCHYVMGGVEVDPDTAAAYGQVRGLFAAGEVSGGMHGSNRLGGNSLSDLLVFGKRAGGHAASYVEGLGARPKIAVSAVEVAVETALAPLQRDTGESPYTLQQDLQAVMGDLVGIIRRQHELEDALRRLGELRERVAKVSAVGGRRYNPGWHLALDLRNMLVVSECTALAALERRESRGGHTREDFPTMEPAWRRVNLVCSLDGDTVRLVHKPLPAMRPELVDLFDPAELAKYLTDEELADVDARAEKES</sequence>
<dbReference type="InterPro" id="IPR015939">
    <property type="entry name" value="Fum_Rdtase/Succ_DH_flav-like_C"/>
</dbReference>
<dbReference type="InterPro" id="IPR036188">
    <property type="entry name" value="FAD/NAD-bd_sf"/>
</dbReference>
<evidence type="ECO:0000256" key="7">
    <source>
        <dbReference type="SAM" id="Coils"/>
    </source>
</evidence>
<dbReference type="PANTHER" id="PTHR11632">
    <property type="entry name" value="SUCCINATE DEHYDROGENASE 2 FLAVOPROTEIN SUBUNIT"/>
    <property type="match status" value="1"/>
</dbReference>
<dbReference type="InterPro" id="IPR030664">
    <property type="entry name" value="SdhA/FrdA/AprA"/>
</dbReference>
<evidence type="ECO:0000256" key="2">
    <source>
        <dbReference type="ARBA" id="ARBA00022630"/>
    </source>
</evidence>
<gene>
    <name evidence="10" type="ORF">GA0070617_5026</name>
</gene>
<dbReference type="AlphaFoldDB" id="A0A1C6V8X9"/>
<feature type="domain" description="Fumarate reductase/succinate dehydrogenase flavoprotein-like C-terminal" evidence="9">
    <location>
        <begin position="494"/>
        <end position="605"/>
    </location>
</feature>
<proteinExistence type="predicted"/>
<dbReference type="OrthoDB" id="9805351at2"/>
<dbReference type="PIRSF" id="PIRSF000171">
    <property type="entry name" value="SDHA_APRA_LASPO"/>
    <property type="match status" value="1"/>
</dbReference>
<evidence type="ECO:0000256" key="1">
    <source>
        <dbReference type="ARBA" id="ARBA00001974"/>
    </source>
</evidence>
<feature type="binding site" evidence="6">
    <location>
        <position position="256"/>
    </location>
    <ligand>
        <name>substrate</name>
    </ligand>
</feature>
<dbReference type="Gene3D" id="3.50.50.60">
    <property type="entry name" value="FAD/NAD(P)-binding domain"/>
    <property type="match status" value="1"/>
</dbReference>
<dbReference type="Pfam" id="PF00890">
    <property type="entry name" value="FAD_binding_2"/>
    <property type="match status" value="1"/>
</dbReference>
<feature type="binding site" evidence="6">
    <location>
        <position position="272"/>
    </location>
    <ligand>
        <name>substrate</name>
    </ligand>
</feature>
<evidence type="ECO:0000259" key="9">
    <source>
        <dbReference type="Pfam" id="PF02910"/>
    </source>
</evidence>
<evidence type="ECO:0000313" key="11">
    <source>
        <dbReference type="Proteomes" id="UP000198937"/>
    </source>
</evidence>
<dbReference type="FunFam" id="3.90.700.10:FF:000005">
    <property type="entry name" value="Succinate dehydrogenase flavoprotein subunit"/>
    <property type="match status" value="1"/>
</dbReference>
<feature type="binding site" evidence="6">
    <location>
        <position position="395"/>
    </location>
    <ligand>
        <name>substrate</name>
    </ligand>
</feature>
<dbReference type="SUPFAM" id="SSF46977">
    <property type="entry name" value="Succinate dehydrogenase/fumarate reductase flavoprotein C-terminal domain"/>
    <property type="match status" value="1"/>
</dbReference>
<dbReference type="InterPro" id="IPR003953">
    <property type="entry name" value="FAD-dep_OxRdtase_2_FAD-bd"/>
</dbReference>
<keyword evidence="3 6" id="KW-0274">FAD</keyword>
<dbReference type="EMBL" id="FMIA01000002">
    <property type="protein sequence ID" value="SCL62811.1"/>
    <property type="molecule type" value="Genomic_DNA"/>
</dbReference>
<evidence type="ECO:0000256" key="3">
    <source>
        <dbReference type="ARBA" id="ARBA00022827"/>
    </source>
</evidence>
<evidence type="ECO:0000259" key="8">
    <source>
        <dbReference type="Pfam" id="PF00890"/>
    </source>
</evidence>
<evidence type="ECO:0000256" key="4">
    <source>
        <dbReference type="ARBA" id="ARBA00023002"/>
    </source>
</evidence>
<evidence type="ECO:0000256" key="5">
    <source>
        <dbReference type="PIRSR" id="PIRSR000171-1"/>
    </source>
</evidence>
<dbReference type="Pfam" id="PF02910">
    <property type="entry name" value="Succ_DH_flav_C"/>
    <property type="match status" value="1"/>
</dbReference>
<dbReference type="InterPro" id="IPR027477">
    <property type="entry name" value="Succ_DH/fumarate_Rdtase_cat_sf"/>
</dbReference>
<dbReference type="SUPFAM" id="SSF56425">
    <property type="entry name" value="Succinate dehydrogenase/fumarate reductase flavoprotein, catalytic domain"/>
    <property type="match status" value="1"/>
</dbReference>
<dbReference type="FunFam" id="3.50.50.60:FF:000026">
    <property type="entry name" value="Succinate dehydrogenase flavoprotein subunit"/>
    <property type="match status" value="1"/>
</dbReference>
<keyword evidence="11" id="KW-1185">Reference proteome</keyword>
<keyword evidence="4" id="KW-0560">Oxidoreductase</keyword>
<comment type="cofactor">
    <cofactor evidence="1 6">
        <name>FAD</name>
        <dbReference type="ChEBI" id="CHEBI:57692"/>
    </cofactor>
</comment>
<keyword evidence="7" id="KW-0175">Coiled coil</keyword>
<dbReference type="NCBIfam" id="NF005866">
    <property type="entry name" value="PRK07803.1"/>
    <property type="match status" value="1"/>
</dbReference>
<feature type="domain" description="FAD-dependent oxidoreductase 2 FAD-binding" evidence="8">
    <location>
        <begin position="17"/>
        <end position="438"/>
    </location>
</feature>
<dbReference type="RefSeq" id="WP_091443463.1">
    <property type="nucleotide sequence ID" value="NZ_BMMJ01000012.1"/>
</dbReference>
<name>A0A1C6V8X9_9ACTN</name>
<dbReference type="GO" id="GO:0033765">
    <property type="term" value="F:steroid dehydrogenase activity, acting on the CH-CH group of donors"/>
    <property type="evidence" value="ECO:0007669"/>
    <property type="project" value="UniProtKB-ARBA"/>
</dbReference>
<feature type="active site" description="Proton acceptor" evidence="5">
    <location>
        <position position="329"/>
    </location>
</feature>
<dbReference type="PANTHER" id="PTHR11632:SF51">
    <property type="entry name" value="SUCCINATE DEHYDROGENASE [UBIQUINONE] FLAVOPROTEIN SUBUNIT, MITOCHONDRIAL"/>
    <property type="match status" value="1"/>
</dbReference>
<dbReference type="STRING" id="683228.GA0070617_5026"/>